<dbReference type="AlphaFoldDB" id="A0A0R1HAB2"/>
<reference evidence="15 16" key="1">
    <citation type="journal article" date="2015" name="Genome Announc.">
        <title>Expanding the biotechnology potential of lactobacilli through comparative genomics of 213 strains and associated genera.</title>
        <authorList>
            <person name="Sun Z."/>
            <person name="Harris H.M."/>
            <person name="McCann A."/>
            <person name="Guo C."/>
            <person name="Argimon S."/>
            <person name="Zhang W."/>
            <person name="Yang X."/>
            <person name="Jeffery I.B."/>
            <person name="Cooney J.C."/>
            <person name="Kagawa T.F."/>
            <person name="Liu W."/>
            <person name="Song Y."/>
            <person name="Salvetti E."/>
            <person name="Wrobel A."/>
            <person name="Rasinkangas P."/>
            <person name="Parkhill J."/>
            <person name="Rea M.C."/>
            <person name="O'Sullivan O."/>
            <person name="Ritari J."/>
            <person name="Douillard F.P."/>
            <person name="Paul Ross R."/>
            <person name="Yang R."/>
            <person name="Briner A.E."/>
            <person name="Felis G.E."/>
            <person name="de Vos W.M."/>
            <person name="Barrangou R."/>
            <person name="Klaenhammer T.R."/>
            <person name="Caufield P.W."/>
            <person name="Cui Y."/>
            <person name="Zhang H."/>
            <person name="O'Toole P.W."/>
        </authorList>
    </citation>
    <scope>NUCLEOTIDE SEQUENCE [LARGE SCALE GENOMIC DNA]</scope>
    <source>
        <strain evidence="15 16">DSM 20003</strain>
    </source>
</reference>
<dbReference type="GO" id="GO:0016020">
    <property type="term" value="C:membrane"/>
    <property type="evidence" value="ECO:0007669"/>
    <property type="project" value="InterPro"/>
</dbReference>
<evidence type="ECO:0000313" key="15">
    <source>
        <dbReference type="EMBL" id="KRK39959.1"/>
    </source>
</evidence>
<evidence type="ECO:0000256" key="1">
    <source>
        <dbReference type="ARBA" id="ARBA00004323"/>
    </source>
</evidence>
<protein>
    <recommendedName>
        <fullName evidence="14">Peptide O-xylosyltransferase</fullName>
    </recommendedName>
</protein>
<dbReference type="Proteomes" id="UP000051461">
    <property type="component" value="Unassembled WGS sequence"/>
</dbReference>
<evidence type="ECO:0000256" key="13">
    <source>
        <dbReference type="ARBA" id="ARBA00023180"/>
    </source>
</evidence>
<dbReference type="InterPro" id="IPR003406">
    <property type="entry name" value="Glyco_trans_14"/>
</dbReference>
<keyword evidence="9" id="KW-1133">Transmembrane helix</keyword>
<comment type="subcellular location">
    <subcellularLocation>
        <location evidence="2">Endoplasmic reticulum membrane</location>
        <topology evidence="2">Single-pass type II membrane protein</topology>
    </subcellularLocation>
    <subcellularLocation>
        <location evidence="1">Golgi apparatus membrane</location>
        <topology evidence="1">Single-pass type II membrane protein</topology>
    </subcellularLocation>
</comment>
<evidence type="ECO:0000256" key="10">
    <source>
        <dbReference type="ARBA" id="ARBA00023034"/>
    </source>
</evidence>
<evidence type="ECO:0000256" key="5">
    <source>
        <dbReference type="ARBA" id="ARBA00022692"/>
    </source>
</evidence>
<organism evidence="15 16">
    <name type="scientific">Loigolactobacillus bifermentans DSM 20003</name>
    <dbReference type="NCBI Taxonomy" id="1423726"/>
    <lineage>
        <taxon>Bacteria</taxon>
        <taxon>Bacillati</taxon>
        <taxon>Bacillota</taxon>
        <taxon>Bacilli</taxon>
        <taxon>Lactobacillales</taxon>
        <taxon>Lactobacillaceae</taxon>
        <taxon>Loigolactobacillus</taxon>
    </lineage>
</organism>
<evidence type="ECO:0000256" key="9">
    <source>
        <dbReference type="ARBA" id="ARBA00022989"/>
    </source>
</evidence>
<keyword evidence="8" id="KW-0735">Signal-anchor</keyword>
<evidence type="ECO:0000313" key="16">
    <source>
        <dbReference type="Proteomes" id="UP000051461"/>
    </source>
</evidence>
<evidence type="ECO:0000256" key="4">
    <source>
        <dbReference type="ARBA" id="ARBA00022679"/>
    </source>
</evidence>
<keyword evidence="13" id="KW-0325">Glycoprotein</keyword>
<dbReference type="PATRIC" id="fig|1423726.3.peg.1927"/>
<evidence type="ECO:0000256" key="8">
    <source>
        <dbReference type="ARBA" id="ARBA00022968"/>
    </source>
</evidence>
<dbReference type="EMBL" id="AZDA01000028">
    <property type="protein sequence ID" value="KRK39959.1"/>
    <property type="molecule type" value="Genomic_DNA"/>
</dbReference>
<dbReference type="PANTHER" id="PTHR46025:SF3">
    <property type="entry name" value="XYLOSYLTRANSFERASE OXT"/>
    <property type="match status" value="1"/>
</dbReference>
<keyword evidence="3" id="KW-0328">Glycosyltransferase</keyword>
<keyword evidence="5" id="KW-0812">Transmembrane</keyword>
<dbReference type="GO" id="GO:0046872">
    <property type="term" value="F:metal ion binding"/>
    <property type="evidence" value="ECO:0007669"/>
    <property type="project" value="UniProtKB-KW"/>
</dbReference>
<proteinExistence type="predicted"/>
<evidence type="ECO:0000256" key="11">
    <source>
        <dbReference type="ARBA" id="ARBA00023136"/>
    </source>
</evidence>
<dbReference type="GO" id="GO:0050650">
    <property type="term" value="P:chondroitin sulfate proteoglycan biosynthetic process"/>
    <property type="evidence" value="ECO:0007669"/>
    <property type="project" value="TreeGrafter"/>
</dbReference>
<dbReference type="PANTHER" id="PTHR46025">
    <property type="entry name" value="XYLOSYLTRANSFERASE OXT"/>
    <property type="match status" value="1"/>
</dbReference>
<dbReference type="STRING" id="1423726.FC07_GL001857"/>
<keyword evidence="16" id="KW-1185">Reference proteome</keyword>
<sequence length="263" mass="31209">MINLLDSDSIDFYIHWDLKSAKPSFLSNYSKIHLVPRRKVYWGGQSLTFVTLDLIKFAIQGEYDFYHIVSGQDMCLMDKQHFETFFKNHYKSNFIDLHNTSEYLWRVKYFYFFEKLNIPRRLIYELALMNAKIQSFLRIDRLRNRGSLHIGKGEHWASINKDLAKKICNKSSFEKIKAIFKDTFISDEMWLQTVVLNPDYFFDNGSAIFNNAEKTRLIDWSRGNPYVFNEEDFKNLVNELNGEYAFIRKVEPSLAKKIALALK</sequence>
<comment type="caution">
    <text evidence="15">The sequence shown here is derived from an EMBL/GenBank/DDBJ whole genome shotgun (WGS) entry which is preliminary data.</text>
</comment>
<keyword evidence="11" id="KW-0472">Membrane</keyword>
<evidence type="ECO:0000256" key="14">
    <source>
        <dbReference type="ARBA" id="ARBA00042865"/>
    </source>
</evidence>
<dbReference type="Pfam" id="PF02485">
    <property type="entry name" value="Branch"/>
    <property type="match status" value="1"/>
</dbReference>
<keyword evidence="6" id="KW-0479">Metal-binding</keyword>
<keyword evidence="12" id="KW-1015">Disulfide bond</keyword>
<evidence type="ECO:0000256" key="6">
    <source>
        <dbReference type="ARBA" id="ARBA00022723"/>
    </source>
</evidence>
<name>A0A0R1HAB2_9LACO</name>
<dbReference type="GO" id="GO:0015012">
    <property type="term" value="P:heparan sulfate proteoglycan biosynthetic process"/>
    <property type="evidence" value="ECO:0007669"/>
    <property type="project" value="TreeGrafter"/>
</dbReference>
<evidence type="ECO:0000256" key="3">
    <source>
        <dbReference type="ARBA" id="ARBA00022676"/>
    </source>
</evidence>
<keyword evidence="4" id="KW-0808">Transferase</keyword>
<accession>A0A0R1HAB2</accession>
<keyword evidence="10" id="KW-0333">Golgi apparatus</keyword>
<dbReference type="GO" id="GO:0030158">
    <property type="term" value="F:protein xylosyltransferase activity"/>
    <property type="evidence" value="ECO:0007669"/>
    <property type="project" value="InterPro"/>
</dbReference>
<gene>
    <name evidence="15" type="ORF">FC07_GL001857</name>
</gene>
<dbReference type="InterPro" id="IPR043538">
    <property type="entry name" value="XYLT"/>
</dbReference>
<keyword evidence="7" id="KW-0256">Endoplasmic reticulum</keyword>
<evidence type="ECO:0000256" key="12">
    <source>
        <dbReference type="ARBA" id="ARBA00023157"/>
    </source>
</evidence>
<evidence type="ECO:0000256" key="7">
    <source>
        <dbReference type="ARBA" id="ARBA00022824"/>
    </source>
</evidence>
<evidence type="ECO:0000256" key="2">
    <source>
        <dbReference type="ARBA" id="ARBA00004648"/>
    </source>
</evidence>